<name>A0A2Z6P3C0_TRISU</name>
<evidence type="ECO:0000256" key="1">
    <source>
        <dbReference type="SAM" id="Coils"/>
    </source>
</evidence>
<proteinExistence type="predicted"/>
<keyword evidence="3" id="KW-1185">Reference proteome</keyword>
<dbReference type="AlphaFoldDB" id="A0A2Z6P3C0"/>
<keyword evidence="1" id="KW-0175">Coiled coil</keyword>
<protein>
    <submittedName>
        <fullName evidence="2">Uncharacterized protein</fullName>
    </submittedName>
</protein>
<dbReference type="EMBL" id="DF974511">
    <property type="protein sequence ID" value="GAU49053.1"/>
    <property type="molecule type" value="Genomic_DNA"/>
</dbReference>
<feature type="coiled-coil region" evidence="1">
    <location>
        <begin position="12"/>
        <end position="46"/>
    </location>
</feature>
<gene>
    <name evidence="2" type="ORF">TSUD_134360</name>
</gene>
<reference evidence="3" key="1">
    <citation type="journal article" date="2017" name="Front. Plant Sci.">
        <title>Climate Clever Clovers: New Paradigm to Reduce the Environmental Footprint of Ruminants by Breeding Low Methanogenic Forages Utilizing Haplotype Variation.</title>
        <authorList>
            <person name="Kaur P."/>
            <person name="Appels R."/>
            <person name="Bayer P.E."/>
            <person name="Keeble-Gagnere G."/>
            <person name="Wang J."/>
            <person name="Hirakawa H."/>
            <person name="Shirasawa K."/>
            <person name="Vercoe P."/>
            <person name="Stefanova K."/>
            <person name="Durmic Z."/>
            <person name="Nichols P."/>
            <person name="Revell C."/>
            <person name="Isobe S.N."/>
            <person name="Edwards D."/>
            <person name="Erskine W."/>
        </authorList>
    </citation>
    <scope>NUCLEOTIDE SEQUENCE [LARGE SCALE GENOMIC DNA]</scope>
    <source>
        <strain evidence="3">cv. Daliak</strain>
    </source>
</reference>
<evidence type="ECO:0000313" key="3">
    <source>
        <dbReference type="Proteomes" id="UP000242715"/>
    </source>
</evidence>
<evidence type="ECO:0000313" key="2">
    <source>
        <dbReference type="EMBL" id="GAU49053.1"/>
    </source>
</evidence>
<sequence>MGQEANEEGPNAQACDANISKWEGEIEEYRAKIGNLTLKVEEEKVKKRGLNVEHVAAVQAEIDEETKIKLKYYGRAQAMEDGILKLIDSNQVLDTKIDHFKEVFAKLKSNLS</sequence>
<accession>A0A2Z6P3C0</accession>
<organism evidence="2 3">
    <name type="scientific">Trifolium subterraneum</name>
    <name type="common">Subterranean clover</name>
    <dbReference type="NCBI Taxonomy" id="3900"/>
    <lineage>
        <taxon>Eukaryota</taxon>
        <taxon>Viridiplantae</taxon>
        <taxon>Streptophyta</taxon>
        <taxon>Embryophyta</taxon>
        <taxon>Tracheophyta</taxon>
        <taxon>Spermatophyta</taxon>
        <taxon>Magnoliopsida</taxon>
        <taxon>eudicotyledons</taxon>
        <taxon>Gunneridae</taxon>
        <taxon>Pentapetalae</taxon>
        <taxon>rosids</taxon>
        <taxon>fabids</taxon>
        <taxon>Fabales</taxon>
        <taxon>Fabaceae</taxon>
        <taxon>Papilionoideae</taxon>
        <taxon>50 kb inversion clade</taxon>
        <taxon>NPAAA clade</taxon>
        <taxon>Hologalegina</taxon>
        <taxon>IRL clade</taxon>
        <taxon>Trifolieae</taxon>
        <taxon>Trifolium</taxon>
    </lineage>
</organism>
<dbReference type="Proteomes" id="UP000242715">
    <property type="component" value="Unassembled WGS sequence"/>
</dbReference>